<dbReference type="AlphaFoldDB" id="A0A1G8XXP4"/>
<sequence>MPIHGSEAFHRAARMFETRYAGSSEATEDWEQLHSSYGTEITPTELSVRYCERSNPYP</sequence>
<dbReference type="EMBL" id="FNFM01000003">
    <property type="protein sequence ID" value="SDJ94655.1"/>
    <property type="molecule type" value="Genomic_DNA"/>
</dbReference>
<evidence type="ECO:0000313" key="2">
    <source>
        <dbReference type="Proteomes" id="UP000199213"/>
    </source>
</evidence>
<organism evidence="1 2">
    <name type="scientific">Actinopolyspora mzabensis</name>
    <dbReference type="NCBI Taxonomy" id="995066"/>
    <lineage>
        <taxon>Bacteria</taxon>
        <taxon>Bacillati</taxon>
        <taxon>Actinomycetota</taxon>
        <taxon>Actinomycetes</taxon>
        <taxon>Actinopolysporales</taxon>
        <taxon>Actinopolysporaceae</taxon>
        <taxon>Actinopolyspora</taxon>
    </lineage>
</organism>
<dbReference type="Proteomes" id="UP000199213">
    <property type="component" value="Unassembled WGS sequence"/>
</dbReference>
<proteinExistence type="predicted"/>
<reference evidence="2" key="1">
    <citation type="submission" date="2016-10" db="EMBL/GenBank/DDBJ databases">
        <authorList>
            <person name="Varghese N."/>
            <person name="Submissions S."/>
        </authorList>
    </citation>
    <scope>NUCLEOTIDE SEQUENCE [LARGE SCALE GENOMIC DNA]</scope>
    <source>
        <strain evidence="2">DSM 45460</strain>
    </source>
</reference>
<protein>
    <submittedName>
        <fullName evidence="1">Uncharacterized protein</fullName>
    </submittedName>
</protein>
<accession>A0A1G8XXP4</accession>
<evidence type="ECO:0000313" key="1">
    <source>
        <dbReference type="EMBL" id="SDJ94655.1"/>
    </source>
</evidence>
<gene>
    <name evidence="1" type="ORF">SAMN04487820_10397</name>
</gene>
<keyword evidence="2" id="KW-1185">Reference proteome</keyword>
<name>A0A1G8XXP4_ACTMZ</name>